<evidence type="ECO:0000256" key="1">
    <source>
        <dbReference type="ARBA" id="ARBA00004123"/>
    </source>
</evidence>
<evidence type="ECO:0000256" key="4">
    <source>
        <dbReference type="ARBA" id="ARBA00004514"/>
    </source>
</evidence>
<evidence type="ECO:0000259" key="15">
    <source>
        <dbReference type="Pfam" id="PF02114"/>
    </source>
</evidence>
<comment type="similarity">
    <text evidence="5">Belongs to the phosducin family.</text>
</comment>
<evidence type="ECO:0000256" key="13">
    <source>
        <dbReference type="ARBA" id="ARBA00040013"/>
    </source>
</evidence>
<dbReference type="InterPro" id="IPR051499">
    <property type="entry name" value="Phosducin-like_reg"/>
</dbReference>
<name>A0AAX6PYQ7_HETGA</name>
<dbReference type="GO" id="GO:0001917">
    <property type="term" value="C:photoreceptor inner segment"/>
    <property type="evidence" value="ECO:0007669"/>
    <property type="project" value="UniProtKB-SubCell"/>
</dbReference>
<sequence>MPSVRKKLMKLNIEDRLSKAWKRKQDVQLRIPTVSNPVPKMEEAKSHSLEEDFEGQATHTGPKGVINDWRKFKLESEYSESIPPSKKEILRQMSSQSKDDKDSKERVSRKMSIQEYELINQDKEDENCLRKYRRQCMQDMHQKLSFGPRYGFVYELETGEQFLETIEKEQKITTIVVHIYEDGIKGCDALNSSLTCLAAEYPMVKFCKIKASKTGAGDRFSSEVLPTLLVYKGGELISNFINVAQQFTEEFFAGDVESFLNEYGLLPEREMHALEDTNMEEDVE</sequence>
<evidence type="ECO:0000256" key="3">
    <source>
        <dbReference type="ARBA" id="ARBA00004504"/>
    </source>
</evidence>
<feature type="domain" description="Phosducin" evidence="15">
    <location>
        <begin position="41"/>
        <end position="280"/>
    </location>
</feature>
<dbReference type="InterPro" id="IPR023196">
    <property type="entry name" value="Phosducin_N_dom_sf"/>
</dbReference>
<evidence type="ECO:0000256" key="14">
    <source>
        <dbReference type="SAM" id="MobiDB-lite"/>
    </source>
</evidence>
<evidence type="ECO:0000256" key="6">
    <source>
        <dbReference type="ARBA" id="ARBA00022490"/>
    </source>
</evidence>
<dbReference type="InterPro" id="IPR036249">
    <property type="entry name" value="Thioredoxin-like_sf"/>
</dbReference>
<gene>
    <name evidence="17" type="primary">Pdc</name>
</gene>
<keyword evidence="12" id="KW-0844">Vision</keyword>
<evidence type="ECO:0000256" key="5">
    <source>
        <dbReference type="ARBA" id="ARBA00009686"/>
    </source>
</evidence>
<dbReference type="FunFam" id="3.40.30.10:FF:000072">
    <property type="entry name" value="Phosducin like"/>
    <property type="match status" value="1"/>
</dbReference>
<dbReference type="AlphaFoldDB" id="A0AAX6PYQ7"/>
<keyword evidence="10" id="KW-0539">Nucleus</keyword>
<dbReference type="PANTHER" id="PTHR46052">
    <property type="entry name" value="PHOSDUCIN-LIKE PROTEIN"/>
    <property type="match status" value="1"/>
</dbReference>
<keyword evidence="11" id="KW-0966">Cell projection</keyword>
<dbReference type="SUPFAM" id="SSF52833">
    <property type="entry name" value="Thioredoxin-like"/>
    <property type="match status" value="1"/>
</dbReference>
<dbReference type="Gene3D" id="3.40.30.10">
    <property type="entry name" value="Glutaredoxin"/>
    <property type="match status" value="1"/>
</dbReference>
<comment type="subcellular location">
    <subcellularLocation>
        <location evidence="3">Cell projection</location>
        <location evidence="3">Cilium</location>
        <location evidence="3">Photoreceptor outer segment</location>
    </subcellularLocation>
    <subcellularLocation>
        <location evidence="4">Cytoplasm</location>
        <location evidence="4">Cytosol</location>
    </subcellularLocation>
    <subcellularLocation>
        <location evidence="1">Nucleus</location>
    </subcellularLocation>
    <subcellularLocation>
        <location evidence="2">Photoreceptor inner segment</location>
    </subcellularLocation>
</comment>
<dbReference type="GO" id="GO:0005829">
    <property type="term" value="C:cytosol"/>
    <property type="evidence" value="ECO:0007669"/>
    <property type="project" value="UniProtKB-SubCell"/>
</dbReference>
<dbReference type="PRINTS" id="PR00677">
    <property type="entry name" value="PHOSDUCIN"/>
</dbReference>
<evidence type="ECO:0000256" key="7">
    <source>
        <dbReference type="ARBA" id="ARBA00022553"/>
    </source>
</evidence>
<dbReference type="InterPro" id="IPR024253">
    <property type="entry name" value="Phosducin_thioredoxin-like_dom"/>
</dbReference>
<keyword evidence="9" id="KW-0969">Cilium</keyword>
<protein>
    <recommendedName>
        <fullName evidence="13">Phosducin</fullName>
    </recommendedName>
</protein>
<feature type="compositionally biased region" description="Basic and acidic residues" evidence="14">
    <location>
        <begin position="40"/>
        <end position="50"/>
    </location>
</feature>
<dbReference type="GeneID" id="101705113"/>
<dbReference type="KEGG" id="hgl:101705113"/>
<keyword evidence="6" id="KW-0963">Cytoplasm</keyword>
<dbReference type="RefSeq" id="XP_004862838.2">
    <property type="nucleotide sequence ID" value="XM_004862781.3"/>
</dbReference>
<reference evidence="17" key="1">
    <citation type="submission" date="2025-08" db="UniProtKB">
        <authorList>
            <consortium name="RefSeq"/>
        </authorList>
    </citation>
    <scope>IDENTIFICATION</scope>
</reference>
<dbReference type="CTD" id="5132"/>
<accession>A0AAX6PYQ7</accession>
<proteinExistence type="inferred from homology"/>
<organism evidence="16 17">
    <name type="scientific">Heterocephalus glaber</name>
    <name type="common">Naked mole rat</name>
    <dbReference type="NCBI Taxonomy" id="10181"/>
    <lineage>
        <taxon>Eukaryota</taxon>
        <taxon>Metazoa</taxon>
        <taxon>Chordata</taxon>
        <taxon>Craniata</taxon>
        <taxon>Vertebrata</taxon>
        <taxon>Euteleostomi</taxon>
        <taxon>Mammalia</taxon>
        <taxon>Eutheria</taxon>
        <taxon>Euarchontoglires</taxon>
        <taxon>Glires</taxon>
        <taxon>Rodentia</taxon>
        <taxon>Hystricomorpha</taxon>
        <taxon>Bathyergidae</taxon>
        <taxon>Heterocephalus</taxon>
    </lineage>
</organism>
<dbReference type="Proteomes" id="UP000694906">
    <property type="component" value="Unplaced"/>
</dbReference>
<keyword evidence="7" id="KW-0597">Phosphoprotein</keyword>
<evidence type="ECO:0000256" key="11">
    <source>
        <dbReference type="ARBA" id="ARBA00023273"/>
    </source>
</evidence>
<evidence type="ECO:0000256" key="12">
    <source>
        <dbReference type="ARBA" id="ARBA00023305"/>
    </source>
</evidence>
<evidence type="ECO:0000313" key="16">
    <source>
        <dbReference type="Proteomes" id="UP000694906"/>
    </source>
</evidence>
<dbReference type="PANTHER" id="PTHR46052:SF3">
    <property type="entry name" value="PHOSDUCIN"/>
    <property type="match status" value="1"/>
</dbReference>
<dbReference type="GO" id="GO:0008277">
    <property type="term" value="P:regulation of G protein-coupled receptor signaling pathway"/>
    <property type="evidence" value="ECO:0007669"/>
    <property type="project" value="InterPro"/>
</dbReference>
<keyword evidence="16" id="KW-1185">Reference proteome</keyword>
<keyword evidence="8" id="KW-0716">Sensory transduction</keyword>
<dbReference type="GO" id="GO:0007601">
    <property type="term" value="P:visual perception"/>
    <property type="evidence" value="ECO:0007669"/>
    <property type="project" value="UniProtKB-KW"/>
</dbReference>
<dbReference type="InterPro" id="IPR001200">
    <property type="entry name" value="Phosducin"/>
</dbReference>
<feature type="region of interest" description="Disordered" evidence="14">
    <location>
        <begin position="32"/>
        <end position="64"/>
    </location>
</feature>
<feature type="compositionally biased region" description="Basic and acidic residues" evidence="14">
    <location>
        <begin position="97"/>
        <end position="108"/>
    </location>
</feature>
<dbReference type="GO" id="GO:0005634">
    <property type="term" value="C:nucleus"/>
    <property type="evidence" value="ECO:0007669"/>
    <property type="project" value="UniProtKB-SubCell"/>
</dbReference>
<evidence type="ECO:0000256" key="9">
    <source>
        <dbReference type="ARBA" id="ARBA00023069"/>
    </source>
</evidence>
<dbReference type="CDD" id="cd02987">
    <property type="entry name" value="Phd_like_Phd"/>
    <property type="match status" value="1"/>
</dbReference>
<dbReference type="Pfam" id="PF02114">
    <property type="entry name" value="Phosducin"/>
    <property type="match status" value="1"/>
</dbReference>
<dbReference type="GO" id="GO:0001750">
    <property type="term" value="C:photoreceptor outer segment"/>
    <property type="evidence" value="ECO:0007669"/>
    <property type="project" value="UniProtKB-SubCell"/>
</dbReference>
<evidence type="ECO:0000313" key="17">
    <source>
        <dbReference type="RefSeq" id="XP_004862838.2"/>
    </source>
</evidence>
<evidence type="ECO:0000256" key="8">
    <source>
        <dbReference type="ARBA" id="ARBA00022606"/>
    </source>
</evidence>
<feature type="region of interest" description="Disordered" evidence="14">
    <location>
        <begin position="83"/>
        <end position="109"/>
    </location>
</feature>
<evidence type="ECO:0000256" key="10">
    <source>
        <dbReference type="ARBA" id="ARBA00023242"/>
    </source>
</evidence>
<dbReference type="Gene3D" id="1.10.168.10">
    <property type="entry name" value="Phosducin, domain 2"/>
    <property type="match status" value="2"/>
</dbReference>
<evidence type="ECO:0000256" key="2">
    <source>
        <dbReference type="ARBA" id="ARBA00004437"/>
    </source>
</evidence>